<evidence type="ECO:0000313" key="4">
    <source>
        <dbReference type="Proteomes" id="UP001163846"/>
    </source>
</evidence>
<sequence length="256" mass="29440">MSKKGIIFYDIPFAKGNICWSSNTWKARYCLNYKRLTYRTEWVEYPDIKPLCIKIGAAPTSFDDKGDAEYTLPVIYDENTGQVVSESFNIAVYLDTTYPDTPRVFPPGTKALQAAFVHYAGLQIGRVIGDFLRPVVYEKLPPGKSQEYFRRTREEFYKVKIEDLAPRGEARVREWKKFENALVLFSKHFGRTTDEAGGEFICGKEPSFADFVMAGLLQWCKEGFGSDSTEWKDIVTWQDGRWGKYIDSLENYSVVV</sequence>
<dbReference type="Proteomes" id="UP001163846">
    <property type="component" value="Unassembled WGS sequence"/>
</dbReference>
<dbReference type="Pfam" id="PF13409">
    <property type="entry name" value="GST_N_2"/>
    <property type="match status" value="1"/>
</dbReference>
<dbReference type="SUPFAM" id="SSF52833">
    <property type="entry name" value="Thioredoxin-like"/>
    <property type="match status" value="1"/>
</dbReference>
<feature type="domain" description="Glutathione S-transferase UstS-like C-terminal" evidence="2">
    <location>
        <begin position="111"/>
        <end position="252"/>
    </location>
</feature>
<dbReference type="AlphaFoldDB" id="A0AA38U6M7"/>
<proteinExistence type="predicted"/>
<name>A0AA38U6M7_9AGAR</name>
<dbReference type="InterPro" id="IPR054416">
    <property type="entry name" value="GST_UstS-like_C"/>
</dbReference>
<dbReference type="InterPro" id="IPR036249">
    <property type="entry name" value="Thioredoxin-like_sf"/>
</dbReference>
<accession>A0AA38U6M7</accession>
<evidence type="ECO:0000259" key="1">
    <source>
        <dbReference type="Pfam" id="PF13409"/>
    </source>
</evidence>
<dbReference type="EMBL" id="MU806761">
    <property type="protein sequence ID" value="KAJ3833146.1"/>
    <property type="molecule type" value="Genomic_DNA"/>
</dbReference>
<reference evidence="3" key="1">
    <citation type="submission" date="2022-08" db="EMBL/GenBank/DDBJ databases">
        <authorList>
            <consortium name="DOE Joint Genome Institute"/>
            <person name="Min B."/>
            <person name="Riley R."/>
            <person name="Sierra-Patev S."/>
            <person name="Naranjo-Ortiz M."/>
            <person name="Looney B."/>
            <person name="Konkel Z."/>
            <person name="Slot J.C."/>
            <person name="Sakamoto Y."/>
            <person name="Steenwyk J.L."/>
            <person name="Rokas A."/>
            <person name="Carro J."/>
            <person name="Camarero S."/>
            <person name="Ferreira P."/>
            <person name="Molpeceres G."/>
            <person name="Ruiz-Duenas F.J."/>
            <person name="Serrano A."/>
            <person name="Henrissat B."/>
            <person name="Drula E."/>
            <person name="Hughes K.W."/>
            <person name="Mata J.L."/>
            <person name="Ishikawa N.K."/>
            <person name="Vargas-Isla R."/>
            <person name="Ushijima S."/>
            <person name="Smith C.A."/>
            <person name="Ahrendt S."/>
            <person name="Andreopoulos W."/>
            <person name="He G."/>
            <person name="Labutti K."/>
            <person name="Lipzen A."/>
            <person name="Ng V."/>
            <person name="Sandor L."/>
            <person name="Barry K."/>
            <person name="Martinez A.T."/>
            <person name="Xiao Y."/>
            <person name="Gibbons J.G."/>
            <person name="Terashima K."/>
            <person name="Hibbett D.S."/>
            <person name="Grigoriev I.V."/>
        </authorList>
    </citation>
    <scope>NUCLEOTIDE SEQUENCE</scope>
    <source>
        <strain evidence="3">TFB9207</strain>
    </source>
</reference>
<dbReference type="Pfam" id="PF22041">
    <property type="entry name" value="GST_C_7"/>
    <property type="match status" value="1"/>
</dbReference>
<evidence type="ECO:0008006" key="5">
    <source>
        <dbReference type="Google" id="ProtNLM"/>
    </source>
</evidence>
<dbReference type="Gene3D" id="3.40.30.10">
    <property type="entry name" value="Glutaredoxin"/>
    <property type="match status" value="1"/>
</dbReference>
<evidence type="ECO:0000259" key="2">
    <source>
        <dbReference type="Pfam" id="PF22041"/>
    </source>
</evidence>
<dbReference type="InterPro" id="IPR004045">
    <property type="entry name" value="Glutathione_S-Trfase_N"/>
</dbReference>
<organism evidence="3 4">
    <name type="scientific">Lentinula raphanica</name>
    <dbReference type="NCBI Taxonomy" id="153919"/>
    <lineage>
        <taxon>Eukaryota</taxon>
        <taxon>Fungi</taxon>
        <taxon>Dikarya</taxon>
        <taxon>Basidiomycota</taxon>
        <taxon>Agaricomycotina</taxon>
        <taxon>Agaricomycetes</taxon>
        <taxon>Agaricomycetidae</taxon>
        <taxon>Agaricales</taxon>
        <taxon>Marasmiineae</taxon>
        <taxon>Omphalotaceae</taxon>
        <taxon>Lentinula</taxon>
    </lineage>
</organism>
<gene>
    <name evidence="3" type="ORF">F5878DRAFT_421783</name>
</gene>
<dbReference type="Gene3D" id="1.20.1050.10">
    <property type="match status" value="1"/>
</dbReference>
<dbReference type="SUPFAM" id="SSF47616">
    <property type="entry name" value="GST C-terminal domain-like"/>
    <property type="match status" value="1"/>
</dbReference>
<dbReference type="InterPro" id="IPR036282">
    <property type="entry name" value="Glutathione-S-Trfase_C_sf"/>
</dbReference>
<protein>
    <recommendedName>
        <fullName evidence="5">GST N-terminal domain-containing protein</fullName>
    </recommendedName>
</protein>
<evidence type="ECO:0000313" key="3">
    <source>
        <dbReference type="EMBL" id="KAJ3833146.1"/>
    </source>
</evidence>
<comment type="caution">
    <text evidence="3">The sequence shown here is derived from an EMBL/GenBank/DDBJ whole genome shotgun (WGS) entry which is preliminary data.</text>
</comment>
<feature type="domain" description="GST N-terminal" evidence="1">
    <location>
        <begin position="20"/>
        <end position="96"/>
    </location>
</feature>
<keyword evidence="4" id="KW-1185">Reference proteome</keyword>